<accession>A0A445E6N4</accession>
<name>A0A445E6N4_ARAHY</name>
<gene>
    <name evidence="2" type="ORF">Ahy_A02g005454</name>
</gene>
<keyword evidence="1" id="KW-1133">Transmembrane helix</keyword>
<keyword evidence="3" id="KW-1185">Reference proteome</keyword>
<feature type="transmembrane region" description="Helical" evidence="1">
    <location>
        <begin position="42"/>
        <end position="67"/>
    </location>
</feature>
<evidence type="ECO:0000256" key="1">
    <source>
        <dbReference type="SAM" id="Phobius"/>
    </source>
</evidence>
<keyword evidence="1" id="KW-0472">Membrane</keyword>
<keyword evidence="1" id="KW-0812">Transmembrane</keyword>
<protein>
    <submittedName>
        <fullName evidence="2">Uncharacterized protein</fullName>
    </submittedName>
</protein>
<comment type="caution">
    <text evidence="2">The sequence shown here is derived from an EMBL/GenBank/DDBJ whole genome shotgun (WGS) entry which is preliminary data.</text>
</comment>
<evidence type="ECO:0000313" key="2">
    <source>
        <dbReference type="EMBL" id="RYR71154.1"/>
    </source>
</evidence>
<dbReference type="EMBL" id="SDMP01000002">
    <property type="protein sequence ID" value="RYR71154.1"/>
    <property type="molecule type" value="Genomic_DNA"/>
</dbReference>
<proteinExistence type="predicted"/>
<organism evidence="2 3">
    <name type="scientific">Arachis hypogaea</name>
    <name type="common">Peanut</name>
    <dbReference type="NCBI Taxonomy" id="3818"/>
    <lineage>
        <taxon>Eukaryota</taxon>
        <taxon>Viridiplantae</taxon>
        <taxon>Streptophyta</taxon>
        <taxon>Embryophyta</taxon>
        <taxon>Tracheophyta</taxon>
        <taxon>Spermatophyta</taxon>
        <taxon>Magnoliopsida</taxon>
        <taxon>eudicotyledons</taxon>
        <taxon>Gunneridae</taxon>
        <taxon>Pentapetalae</taxon>
        <taxon>rosids</taxon>
        <taxon>fabids</taxon>
        <taxon>Fabales</taxon>
        <taxon>Fabaceae</taxon>
        <taxon>Papilionoideae</taxon>
        <taxon>50 kb inversion clade</taxon>
        <taxon>dalbergioids sensu lato</taxon>
        <taxon>Dalbergieae</taxon>
        <taxon>Pterocarpus clade</taxon>
        <taxon>Arachis</taxon>
    </lineage>
</organism>
<reference evidence="2 3" key="1">
    <citation type="submission" date="2019-01" db="EMBL/GenBank/DDBJ databases">
        <title>Sequencing of cultivated peanut Arachis hypogaea provides insights into genome evolution and oil improvement.</title>
        <authorList>
            <person name="Chen X."/>
        </authorList>
    </citation>
    <scope>NUCLEOTIDE SEQUENCE [LARGE SCALE GENOMIC DNA]</scope>
    <source>
        <strain evidence="3">cv. Fuhuasheng</strain>
        <tissue evidence="2">Leaves</tissue>
    </source>
</reference>
<evidence type="ECO:0000313" key="3">
    <source>
        <dbReference type="Proteomes" id="UP000289738"/>
    </source>
</evidence>
<sequence length="116" mass="12571">MVWVQRPEMASGPLATVADFPATIADTLLLGWRCGTDRPVTIVPLLLAVELSLLLAVAVELSLLLAVAVELSFLLAVDLSLLLTVAVELALLNQLPYRFIDRSGFCNLDKEKVVAR</sequence>
<dbReference type="Proteomes" id="UP000289738">
    <property type="component" value="Chromosome A02"/>
</dbReference>
<dbReference type="AlphaFoldDB" id="A0A445E6N4"/>
<feature type="transmembrane region" description="Helical" evidence="1">
    <location>
        <begin position="73"/>
        <end position="92"/>
    </location>
</feature>